<evidence type="ECO:0000313" key="2">
    <source>
        <dbReference type="EMBL" id="SDO39693.1"/>
    </source>
</evidence>
<dbReference type="RefSeq" id="WP_091026507.1">
    <property type="nucleotide sequence ID" value="NZ_BKAE01000012.1"/>
</dbReference>
<dbReference type="OrthoDB" id="9758957at2"/>
<gene>
    <name evidence="2" type="ORF">SAMN05192576_3937</name>
</gene>
<sequence>MMPRRTAVAVSLAGLFAGLLALPLSALLNTSEPTTRTVKTAPSNAVVTARSSRPANVMVIAHRGFSDIAPENTVPAMRAAATAGADLVEFDIQRTADGHLIVIHDPTFARTTDVATVFPGREADPVGNFTLAEVWQLDAGSWKGPQFAGTGVPTLDELLTAVQPTGCGLLLELKDPALYPGYERQVAQALSQHGFIGSGRIYVHSFDASSLTAFHQAAPSVPLGLITEDGTSAGTTGQDTWLRTVNTATGSITDAGVDGAQALHLKVFAWPLDPSQSSAAQVERLVDDGVDGIITDNPILVRHEIAAAGSTTT</sequence>
<reference evidence="2 3" key="1">
    <citation type="submission" date="2016-10" db="EMBL/GenBank/DDBJ databases">
        <authorList>
            <person name="de Groot N.N."/>
        </authorList>
    </citation>
    <scope>NUCLEOTIDE SEQUENCE [LARGE SCALE GENOMIC DNA]</scope>
    <source>
        <strain evidence="2 3">CGMCC 1.11147</strain>
    </source>
</reference>
<dbReference type="PROSITE" id="PS51704">
    <property type="entry name" value="GP_PDE"/>
    <property type="match status" value="1"/>
</dbReference>
<dbReference type="InterPro" id="IPR017946">
    <property type="entry name" value="PLC-like_Pdiesterase_TIM-brl"/>
</dbReference>
<dbReference type="PANTHER" id="PTHR46211">
    <property type="entry name" value="GLYCEROPHOSPHORYL DIESTER PHOSPHODIESTERASE"/>
    <property type="match status" value="1"/>
</dbReference>
<dbReference type="AlphaFoldDB" id="A0A1H0J860"/>
<dbReference type="EMBL" id="FNIC01000008">
    <property type="protein sequence ID" value="SDO39693.1"/>
    <property type="molecule type" value="Genomic_DNA"/>
</dbReference>
<dbReference type="InterPro" id="IPR030395">
    <property type="entry name" value="GP_PDE_dom"/>
</dbReference>
<dbReference type="GO" id="GO:0008081">
    <property type="term" value="F:phosphoric diester hydrolase activity"/>
    <property type="evidence" value="ECO:0007669"/>
    <property type="project" value="InterPro"/>
</dbReference>
<feature type="domain" description="GP-PDE" evidence="1">
    <location>
        <begin position="57"/>
        <end position="305"/>
    </location>
</feature>
<dbReference type="PANTHER" id="PTHR46211:SF1">
    <property type="entry name" value="GLYCEROPHOSPHODIESTER PHOSPHODIESTERASE, CYTOPLASMIC"/>
    <property type="match status" value="1"/>
</dbReference>
<evidence type="ECO:0000313" key="3">
    <source>
        <dbReference type="Proteomes" id="UP000199004"/>
    </source>
</evidence>
<accession>A0A1H0J860</accession>
<dbReference type="Pfam" id="PF03009">
    <property type="entry name" value="GDPD"/>
    <property type="match status" value="1"/>
</dbReference>
<dbReference type="SUPFAM" id="SSF51695">
    <property type="entry name" value="PLC-like phosphodiesterases"/>
    <property type="match status" value="1"/>
</dbReference>
<name>A0A1H0J860_9ACTN</name>
<proteinExistence type="predicted"/>
<dbReference type="Proteomes" id="UP000199004">
    <property type="component" value="Unassembled WGS sequence"/>
</dbReference>
<dbReference type="STRING" id="1005944.SAMN05192576_3937"/>
<organism evidence="2 3">
    <name type="scientific">Nocardioides szechwanensis</name>
    <dbReference type="NCBI Taxonomy" id="1005944"/>
    <lineage>
        <taxon>Bacteria</taxon>
        <taxon>Bacillati</taxon>
        <taxon>Actinomycetota</taxon>
        <taxon>Actinomycetes</taxon>
        <taxon>Propionibacteriales</taxon>
        <taxon>Nocardioidaceae</taxon>
        <taxon>Nocardioides</taxon>
    </lineage>
</organism>
<keyword evidence="3" id="KW-1185">Reference proteome</keyword>
<dbReference type="GO" id="GO:0006629">
    <property type="term" value="P:lipid metabolic process"/>
    <property type="evidence" value="ECO:0007669"/>
    <property type="project" value="InterPro"/>
</dbReference>
<evidence type="ECO:0000259" key="1">
    <source>
        <dbReference type="PROSITE" id="PS51704"/>
    </source>
</evidence>
<dbReference type="Gene3D" id="3.20.20.190">
    <property type="entry name" value="Phosphatidylinositol (PI) phosphodiesterase"/>
    <property type="match status" value="1"/>
</dbReference>
<protein>
    <submittedName>
        <fullName evidence="2">Glycerophosphoryl diester phosphodiesterase</fullName>
    </submittedName>
</protein>